<keyword evidence="3" id="KW-0597">Phosphoprotein</keyword>
<dbReference type="InterPro" id="IPR036890">
    <property type="entry name" value="HATPase_C_sf"/>
</dbReference>
<evidence type="ECO:0000256" key="3">
    <source>
        <dbReference type="ARBA" id="ARBA00022553"/>
    </source>
</evidence>
<dbReference type="SUPFAM" id="SSF55874">
    <property type="entry name" value="ATPase domain of HSP90 chaperone/DNA topoisomerase II/histidine kinase"/>
    <property type="match status" value="1"/>
</dbReference>
<evidence type="ECO:0000256" key="8">
    <source>
        <dbReference type="ARBA" id="ARBA00023012"/>
    </source>
</evidence>
<dbReference type="SMART" id="SM00388">
    <property type="entry name" value="HisKA"/>
    <property type="match status" value="1"/>
</dbReference>
<evidence type="ECO:0000256" key="4">
    <source>
        <dbReference type="ARBA" id="ARBA00022679"/>
    </source>
</evidence>
<evidence type="ECO:0000256" key="6">
    <source>
        <dbReference type="ARBA" id="ARBA00022777"/>
    </source>
</evidence>
<dbReference type="InterPro" id="IPR036097">
    <property type="entry name" value="HisK_dim/P_sf"/>
</dbReference>
<dbReference type="Proteomes" id="UP000242850">
    <property type="component" value="Unassembled WGS sequence"/>
</dbReference>
<dbReference type="Gene3D" id="1.10.287.130">
    <property type="match status" value="1"/>
</dbReference>
<evidence type="ECO:0000256" key="2">
    <source>
        <dbReference type="ARBA" id="ARBA00012438"/>
    </source>
</evidence>
<evidence type="ECO:0000256" key="7">
    <source>
        <dbReference type="ARBA" id="ARBA00022840"/>
    </source>
</evidence>
<dbReference type="PROSITE" id="PS50109">
    <property type="entry name" value="HIS_KIN"/>
    <property type="match status" value="1"/>
</dbReference>
<evidence type="ECO:0000256" key="1">
    <source>
        <dbReference type="ARBA" id="ARBA00000085"/>
    </source>
</evidence>
<feature type="domain" description="Histidine kinase" evidence="9">
    <location>
        <begin position="152"/>
        <end position="373"/>
    </location>
</feature>
<keyword evidence="6 10" id="KW-0418">Kinase</keyword>
<evidence type="ECO:0000256" key="5">
    <source>
        <dbReference type="ARBA" id="ARBA00022741"/>
    </source>
</evidence>
<proteinExistence type="predicted"/>
<dbReference type="InterPro" id="IPR003594">
    <property type="entry name" value="HATPase_dom"/>
</dbReference>
<dbReference type="GO" id="GO:0000155">
    <property type="term" value="F:phosphorelay sensor kinase activity"/>
    <property type="evidence" value="ECO:0007669"/>
    <property type="project" value="InterPro"/>
</dbReference>
<dbReference type="AlphaFoldDB" id="A0A1H5T2Y1"/>
<reference evidence="11" key="1">
    <citation type="submission" date="2016-10" db="EMBL/GenBank/DDBJ databases">
        <authorList>
            <person name="Varghese N."/>
            <person name="Submissions S."/>
        </authorList>
    </citation>
    <scope>NUCLEOTIDE SEQUENCE [LARGE SCALE GENOMIC DNA]</scope>
    <source>
        <strain evidence="11">DSM 5463</strain>
    </source>
</reference>
<keyword evidence="8" id="KW-0902">Two-component regulatory system</keyword>
<gene>
    <name evidence="10" type="ORF">SAMN05660865_00546</name>
</gene>
<dbReference type="FunFam" id="3.30.565.10:FF:000037">
    <property type="entry name" value="Hybrid sensor histidine kinase/response regulator"/>
    <property type="match status" value="1"/>
</dbReference>
<dbReference type="GO" id="GO:0005524">
    <property type="term" value="F:ATP binding"/>
    <property type="evidence" value="ECO:0007669"/>
    <property type="project" value="UniProtKB-KW"/>
</dbReference>
<name>A0A1H5T2Y1_9CLOT</name>
<protein>
    <recommendedName>
        <fullName evidence="2">histidine kinase</fullName>
        <ecNumber evidence="2">2.7.13.3</ecNumber>
    </recommendedName>
</protein>
<dbReference type="EC" id="2.7.13.3" evidence="2"/>
<organism evidence="10 11">
    <name type="scientific">Caloramator fervidus</name>
    <dbReference type="NCBI Taxonomy" id="29344"/>
    <lineage>
        <taxon>Bacteria</taxon>
        <taxon>Bacillati</taxon>
        <taxon>Bacillota</taxon>
        <taxon>Clostridia</taxon>
        <taxon>Eubacteriales</taxon>
        <taxon>Clostridiaceae</taxon>
        <taxon>Caloramator</taxon>
    </lineage>
</organism>
<sequence length="398" mass="46346">MENVDIECKELKCILNEIFLKSPNAIAIFDLNGNIIMKNNMYEEFIKTSKSDIFNTFNLDKNLIIQELKTNCKYAIEKINFIDENNNSLWYKLNFFSIKNYFAVILSNITESIVMSQKIQNDEAIINKFINENTRLQNKLEYEKLKSDFLLRVSHELRTPVNVIYGTIQLIEILKEKDTFIQSFNDFFPILKQNVYRLIKIVNNIVDITSIDAGFMKLNIKNTDIIDLVKNICSSVNSYLKNKNINIIFSSPFKEKYIACDPEKIKKVILNILSNAVKFSKNEKVNISVCILEENNDLIIKIKDDGIGIPKKFHDVIFNRFKQLDPCMTRKNEGCGIGLSLVKEFIKMHKGEIFINSEENKGTEFIIKLPKYEIEDEVAITKNENYLENIQIEFSDIQ</sequence>
<dbReference type="SUPFAM" id="SSF47384">
    <property type="entry name" value="Homodimeric domain of signal transducing histidine kinase"/>
    <property type="match status" value="1"/>
</dbReference>
<dbReference type="Pfam" id="PF02518">
    <property type="entry name" value="HATPase_c"/>
    <property type="match status" value="1"/>
</dbReference>
<comment type="catalytic activity">
    <reaction evidence="1">
        <text>ATP + protein L-histidine = ADP + protein N-phospho-L-histidine.</text>
        <dbReference type="EC" id="2.7.13.3"/>
    </reaction>
</comment>
<dbReference type="Gene3D" id="3.30.565.10">
    <property type="entry name" value="Histidine kinase-like ATPase, C-terminal domain"/>
    <property type="match status" value="1"/>
</dbReference>
<keyword evidence="7" id="KW-0067">ATP-binding</keyword>
<dbReference type="PANTHER" id="PTHR43547:SF2">
    <property type="entry name" value="HYBRID SIGNAL TRANSDUCTION HISTIDINE KINASE C"/>
    <property type="match status" value="1"/>
</dbReference>
<dbReference type="CDD" id="cd00082">
    <property type="entry name" value="HisKA"/>
    <property type="match status" value="1"/>
</dbReference>
<dbReference type="EMBL" id="FNUK01000004">
    <property type="protein sequence ID" value="SEF57163.1"/>
    <property type="molecule type" value="Genomic_DNA"/>
</dbReference>
<dbReference type="InterPro" id="IPR003661">
    <property type="entry name" value="HisK_dim/P_dom"/>
</dbReference>
<evidence type="ECO:0000313" key="10">
    <source>
        <dbReference type="EMBL" id="SEF57163.1"/>
    </source>
</evidence>
<keyword evidence="4" id="KW-0808">Transferase</keyword>
<dbReference type="InterPro" id="IPR004358">
    <property type="entry name" value="Sig_transdc_His_kin-like_C"/>
</dbReference>
<accession>A0A1H5T2Y1</accession>
<evidence type="ECO:0000259" key="9">
    <source>
        <dbReference type="PROSITE" id="PS50109"/>
    </source>
</evidence>
<dbReference type="PRINTS" id="PR00344">
    <property type="entry name" value="BCTRLSENSOR"/>
</dbReference>
<keyword evidence="5" id="KW-0547">Nucleotide-binding</keyword>
<keyword evidence="11" id="KW-1185">Reference proteome</keyword>
<evidence type="ECO:0000313" key="11">
    <source>
        <dbReference type="Proteomes" id="UP000242850"/>
    </source>
</evidence>
<dbReference type="InterPro" id="IPR005467">
    <property type="entry name" value="His_kinase_dom"/>
</dbReference>
<dbReference type="Pfam" id="PF00512">
    <property type="entry name" value="HisKA"/>
    <property type="match status" value="1"/>
</dbReference>
<dbReference type="SMART" id="SM00387">
    <property type="entry name" value="HATPase_c"/>
    <property type="match status" value="1"/>
</dbReference>
<dbReference type="PANTHER" id="PTHR43547">
    <property type="entry name" value="TWO-COMPONENT HISTIDINE KINASE"/>
    <property type="match status" value="1"/>
</dbReference>